<protein>
    <submittedName>
        <fullName evidence="2">Uncharacterized protein</fullName>
    </submittedName>
</protein>
<name>U7PXI1_SPOS1</name>
<feature type="compositionally biased region" description="Basic and acidic residues" evidence="1">
    <location>
        <begin position="148"/>
        <end position="167"/>
    </location>
</feature>
<evidence type="ECO:0000313" key="3">
    <source>
        <dbReference type="Proteomes" id="UP000018087"/>
    </source>
</evidence>
<gene>
    <name evidence="2" type="ORF">HMPREF1624_04614</name>
</gene>
<reference evidence="3" key="1">
    <citation type="journal article" date="2014" name="Genome Announc.">
        <title>Genome sequence of the pathogenic fungus Sporothrix schenckii (ATCC 58251).</title>
        <authorList>
            <person name="Cuomo C.A."/>
            <person name="Rodriguez-Del Valle N."/>
            <person name="Perez-Sanchez L."/>
            <person name="Abouelleil A."/>
            <person name="Goldberg J."/>
            <person name="Young S."/>
            <person name="Zeng Q."/>
            <person name="Birren B.W."/>
        </authorList>
    </citation>
    <scope>NUCLEOTIDE SEQUENCE [LARGE SCALE GENOMIC DNA]</scope>
    <source>
        <strain evidence="3">ATCC 58251 / de Perez 2211183</strain>
    </source>
</reference>
<feature type="compositionally biased region" description="Polar residues" evidence="1">
    <location>
        <begin position="106"/>
        <end position="118"/>
    </location>
</feature>
<dbReference type="STRING" id="1391915.U7PXI1"/>
<feature type="region of interest" description="Disordered" evidence="1">
    <location>
        <begin position="27"/>
        <end position="242"/>
    </location>
</feature>
<feature type="compositionally biased region" description="Low complexity" evidence="1">
    <location>
        <begin position="63"/>
        <end position="80"/>
    </location>
</feature>
<dbReference type="HOGENOM" id="CLU_449903_0_0_1"/>
<dbReference type="Proteomes" id="UP000018087">
    <property type="component" value="Unassembled WGS sequence"/>
</dbReference>
<feature type="compositionally biased region" description="Polar residues" evidence="1">
    <location>
        <begin position="195"/>
        <end position="216"/>
    </location>
</feature>
<feature type="compositionally biased region" description="Low complexity" evidence="1">
    <location>
        <begin position="121"/>
        <end position="142"/>
    </location>
</feature>
<dbReference type="AlphaFoldDB" id="U7PXI1"/>
<organism evidence="2 3">
    <name type="scientific">Sporothrix schenckii (strain ATCC 58251 / de Perez 2211183)</name>
    <name type="common">Rose-picker's disease fungus</name>
    <dbReference type="NCBI Taxonomy" id="1391915"/>
    <lineage>
        <taxon>Eukaryota</taxon>
        <taxon>Fungi</taxon>
        <taxon>Dikarya</taxon>
        <taxon>Ascomycota</taxon>
        <taxon>Pezizomycotina</taxon>
        <taxon>Sordariomycetes</taxon>
        <taxon>Sordariomycetidae</taxon>
        <taxon>Ophiostomatales</taxon>
        <taxon>Ophiostomataceae</taxon>
        <taxon>Sporothrix</taxon>
    </lineage>
</organism>
<accession>U7PXI1</accession>
<evidence type="ECO:0000313" key="2">
    <source>
        <dbReference type="EMBL" id="ERS99414.1"/>
    </source>
</evidence>
<dbReference type="EMBL" id="KI440845">
    <property type="protein sequence ID" value="ERS99414.1"/>
    <property type="molecule type" value="Genomic_DNA"/>
</dbReference>
<keyword evidence="3" id="KW-1185">Reference proteome</keyword>
<proteinExistence type="predicted"/>
<sequence length="607" mass="65195">MPRTTSSPDEKRALLASRAEAQMASTNTTANAFLGTRQPSWLTANAKQRTAPTAGPPLTTDMARAVPAVAPAPGAPAAAPAAPPQAPAETRAPPLPTLNPADPKPVSTSTNLSQSDCSLLSPAPTDEASPAAASPDAIVPPAETTAEEVTHIHDFPSLRRALSEERQRRRAEKQMSTAPDTNAADDTPSEPRQPRISTNGAAPCQAQSDANSQEAAQHSRRQSLDVVAGAPPVDDRPQRVLPPNAPLATTMASSVSTGQVNLVPEEPSNTDPLPPTVPPEPATATEIAAAIAAATAKAAGGTNSGSTQATLEEQQNVYFPRTLVRTTTGNAEFSYVALAQLLLCLWLVDTAESHFQLAPLPSHLIDHSFGILQQILETNGQIRPTLLAWFSQFPGNIDDMIRHTSNYTQVIVQVRAFLERLALYWGPLSNSVAMRGYPLLVDELLSRLLCLSPTLQNLLSTASRKYLQPARDLGDTAFDEIFMKDLTQHQPALSTFIALPEPRFAEDLEWVNAAQQPPRQVAQIQQIRVPQTQEFQSIQQPQYAQQTFQRPLQQRVVDQNTSQAAAISPVLAESCLPVGAAYMAHIVVELLAYSIRSNNYSNSNSPI</sequence>
<evidence type="ECO:0000256" key="1">
    <source>
        <dbReference type="SAM" id="MobiDB-lite"/>
    </source>
</evidence>
<feature type="compositionally biased region" description="Polar residues" evidence="1">
    <location>
        <begin position="27"/>
        <end position="51"/>
    </location>
</feature>